<dbReference type="GO" id="GO:0004525">
    <property type="term" value="F:ribonuclease III activity"/>
    <property type="evidence" value="ECO:0007669"/>
    <property type="project" value="InterPro"/>
</dbReference>
<dbReference type="Gene3D" id="1.10.1520.10">
    <property type="entry name" value="Ribonuclease III domain"/>
    <property type="match status" value="1"/>
</dbReference>
<dbReference type="InterPro" id="IPR036389">
    <property type="entry name" value="RNase_III_sf"/>
</dbReference>
<dbReference type="InterPro" id="IPR000999">
    <property type="entry name" value="RNase_III_dom"/>
</dbReference>
<evidence type="ECO:0000313" key="2">
    <source>
        <dbReference type="EMBL" id="SGZ56855.1"/>
    </source>
</evidence>
<proteinExistence type="predicted"/>
<dbReference type="AlphaFoldDB" id="A0A1L0BZS4"/>
<evidence type="ECO:0000313" key="3">
    <source>
        <dbReference type="Proteomes" id="UP000182259"/>
    </source>
</evidence>
<accession>A0A1L0BZS4</accession>
<protein>
    <submittedName>
        <fullName evidence="2">CIC11C00000003282</fullName>
    </submittedName>
</protein>
<dbReference type="SUPFAM" id="SSF69065">
    <property type="entry name" value="RNase III domain-like"/>
    <property type="match status" value="1"/>
</dbReference>
<feature type="domain" description="RNase III" evidence="1">
    <location>
        <begin position="292"/>
        <end position="369"/>
    </location>
</feature>
<dbReference type="EMBL" id="LT635768">
    <property type="protein sequence ID" value="SGZ56855.1"/>
    <property type="molecule type" value="Genomic_DNA"/>
</dbReference>
<evidence type="ECO:0000259" key="1">
    <source>
        <dbReference type="PROSITE" id="PS50142"/>
    </source>
</evidence>
<reference evidence="2 3" key="1">
    <citation type="submission" date="2016-10" db="EMBL/GenBank/DDBJ databases">
        <authorList>
            <person name="de Groot N.N."/>
        </authorList>
    </citation>
    <scope>NUCLEOTIDE SEQUENCE [LARGE SCALE GENOMIC DNA]</scope>
    <source>
        <strain evidence="2 3">PYCC 4715</strain>
    </source>
</reference>
<dbReference type="GO" id="GO:0006396">
    <property type="term" value="P:RNA processing"/>
    <property type="evidence" value="ECO:0007669"/>
    <property type="project" value="InterPro"/>
</dbReference>
<name>A0A1L0BZS4_9ASCO</name>
<gene>
    <name evidence="2" type="ORF">SAMEA4029009_CIC11G00000003282</name>
</gene>
<organism evidence="2 3">
    <name type="scientific">Sungouiella intermedia</name>
    <dbReference type="NCBI Taxonomy" id="45354"/>
    <lineage>
        <taxon>Eukaryota</taxon>
        <taxon>Fungi</taxon>
        <taxon>Dikarya</taxon>
        <taxon>Ascomycota</taxon>
        <taxon>Saccharomycotina</taxon>
        <taxon>Pichiomycetes</taxon>
        <taxon>Metschnikowiaceae</taxon>
        <taxon>Sungouiella</taxon>
    </lineage>
</organism>
<dbReference type="PROSITE" id="PS50142">
    <property type="entry name" value="RNASE_3_2"/>
    <property type="match status" value="1"/>
</dbReference>
<sequence>MNINRAFCAQLRQVRLRHTMANPLIPTEMLLSAWLRHHLFVLGFDKLKLHAYKKLSSLISQGGGGVIKNVVFDMSLFVKREWNNNLDLLQHVAPDLTLNLNMLDFKWFYISVGYMMLTQPESKVELLTDKVVNFYLDLGGGHLLLDAPIGNTEKQILKLAAKYYKSVKINYRALYDPNLHPRFITVGEGTSAVTICLPDLPKINSKHLLAKALLHKELYRAVFLVDHPFCQSLMRQNISINRSALNVIRYDLLFLDGLGDFFLATESSEFLYKFRSLKPYSEDASFGKKTYTLLKTILATNTLLLRLAVAYNLHTALDDNIVSELLNDSYIPYISSGMVSNDPLVMKYEEEFVADYFEQYVGALYLEQPEVAKEWINILFERILFLISDSYKVIHRRRKLLASHYDYRAWSVDVIGRSI</sequence>
<dbReference type="Proteomes" id="UP000182259">
    <property type="component" value="Chromosome V"/>
</dbReference>